<evidence type="ECO:0000256" key="3">
    <source>
        <dbReference type="ARBA" id="ARBA00007809"/>
    </source>
</evidence>
<dbReference type="InterPro" id="IPR047664">
    <property type="entry name" value="SWEET"/>
</dbReference>
<evidence type="ECO:0000256" key="6">
    <source>
        <dbReference type="ARBA" id="ARBA00022597"/>
    </source>
</evidence>
<keyword evidence="9 12" id="KW-1133">Transmembrane helix</keyword>
<dbReference type="GO" id="GO:0005886">
    <property type="term" value="C:plasma membrane"/>
    <property type="evidence" value="ECO:0007669"/>
    <property type="project" value="UniProtKB-SubCell"/>
</dbReference>
<dbReference type="OrthoDB" id="409725at2759"/>
<feature type="transmembrane region" description="Helical" evidence="12">
    <location>
        <begin position="189"/>
        <end position="210"/>
    </location>
</feature>
<reference evidence="13" key="1">
    <citation type="submission" date="2022-11" db="EMBL/GenBank/DDBJ databases">
        <authorList>
            <person name="Kikuchi T."/>
        </authorList>
    </citation>
    <scope>NUCLEOTIDE SEQUENCE</scope>
    <source>
        <strain evidence="13">PS1010</strain>
    </source>
</reference>
<feature type="transmembrane region" description="Helical" evidence="12">
    <location>
        <begin position="162"/>
        <end position="183"/>
    </location>
</feature>
<feature type="transmembrane region" description="Helical" evidence="12">
    <location>
        <begin position="45"/>
        <end position="64"/>
    </location>
</feature>
<evidence type="ECO:0000256" key="9">
    <source>
        <dbReference type="ARBA" id="ARBA00022989"/>
    </source>
</evidence>
<evidence type="ECO:0000256" key="2">
    <source>
        <dbReference type="ARBA" id="ARBA00004653"/>
    </source>
</evidence>
<keyword evidence="8" id="KW-0677">Repeat</keyword>
<dbReference type="PANTHER" id="PTHR10791:SF112">
    <property type="entry name" value="SUGAR TRANSPORTER SWEET1"/>
    <property type="match status" value="1"/>
</dbReference>
<proteinExistence type="inferred from homology"/>
<name>A0A9P1IG78_9PELO</name>
<evidence type="ECO:0000256" key="4">
    <source>
        <dbReference type="ARBA" id="ARBA00022448"/>
    </source>
</evidence>
<dbReference type="InterPro" id="IPR004316">
    <property type="entry name" value="SWEET_rpt"/>
</dbReference>
<evidence type="ECO:0000256" key="7">
    <source>
        <dbReference type="ARBA" id="ARBA00022692"/>
    </source>
</evidence>
<comment type="function">
    <text evidence="12">Mediates sugar transport across membranes.</text>
</comment>
<dbReference type="PANTHER" id="PTHR10791">
    <property type="entry name" value="RAG1-ACTIVATING PROTEIN 1"/>
    <property type="match status" value="1"/>
</dbReference>
<keyword evidence="7 12" id="KW-0812">Transmembrane</keyword>
<gene>
    <name evidence="13" type="ORF">CAMP_LOCUS7178</name>
</gene>
<evidence type="ECO:0000256" key="10">
    <source>
        <dbReference type="ARBA" id="ARBA00023034"/>
    </source>
</evidence>
<feature type="transmembrane region" description="Helical" evidence="12">
    <location>
        <begin position="70"/>
        <end position="90"/>
    </location>
</feature>
<dbReference type="EMBL" id="CANHGI010000003">
    <property type="protein sequence ID" value="CAI5444541.1"/>
    <property type="molecule type" value="Genomic_DNA"/>
</dbReference>
<comment type="similarity">
    <text evidence="3 12">Belongs to the SWEET sugar transporter family.</text>
</comment>
<evidence type="ECO:0000313" key="13">
    <source>
        <dbReference type="EMBL" id="CAI5444541.1"/>
    </source>
</evidence>
<comment type="caution">
    <text evidence="13">The sequence shown here is derived from an EMBL/GenBank/DDBJ whole genome shotgun (WGS) entry which is preliminary data.</text>
</comment>
<dbReference type="GO" id="GO:0051119">
    <property type="term" value="F:sugar transmembrane transporter activity"/>
    <property type="evidence" value="ECO:0007669"/>
    <property type="project" value="InterPro"/>
</dbReference>
<dbReference type="AlphaFoldDB" id="A0A9P1IG78"/>
<organism evidence="13 14">
    <name type="scientific">Caenorhabditis angaria</name>
    <dbReference type="NCBI Taxonomy" id="860376"/>
    <lineage>
        <taxon>Eukaryota</taxon>
        <taxon>Metazoa</taxon>
        <taxon>Ecdysozoa</taxon>
        <taxon>Nematoda</taxon>
        <taxon>Chromadorea</taxon>
        <taxon>Rhabditida</taxon>
        <taxon>Rhabditina</taxon>
        <taxon>Rhabditomorpha</taxon>
        <taxon>Rhabditoidea</taxon>
        <taxon>Rhabditidae</taxon>
        <taxon>Peloderinae</taxon>
        <taxon>Caenorhabditis</taxon>
    </lineage>
</organism>
<evidence type="ECO:0000256" key="1">
    <source>
        <dbReference type="ARBA" id="ARBA00004651"/>
    </source>
</evidence>
<keyword evidence="6 12" id="KW-0762">Sugar transport</keyword>
<keyword evidence="14" id="KW-1185">Reference proteome</keyword>
<dbReference type="Proteomes" id="UP001152747">
    <property type="component" value="Unassembled WGS sequence"/>
</dbReference>
<keyword evidence="10" id="KW-0333">Golgi apparatus</keyword>
<accession>A0A9P1IG78</accession>
<feature type="transmembrane region" description="Helical" evidence="12">
    <location>
        <begin position="12"/>
        <end position="33"/>
    </location>
</feature>
<evidence type="ECO:0000313" key="14">
    <source>
        <dbReference type="Proteomes" id="UP001152747"/>
    </source>
</evidence>
<evidence type="ECO:0000256" key="12">
    <source>
        <dbReference type="RuleBase" id="RU910715"/>
    </source>
</evidence>
<evidence type="ECO:0000256" key="8">
    <source>
        <dbReference type="ARBA" id="ARBA00022737"/>
    </source>
</evidence>
<evidence type="ECO:0000256" key="5">
    <source>
        <dbReference type="ARBA" id="ARBA00022475"/>
    </source>
</evidence>
<feature type="transmembrane region" description="Helical" evidence="12">
    <location>
        <begin position="127"/>
        <end position="150"/>
    </location>
</feature>
<keyword evidence="4 12" id="KW-0813">Transport</keyword>
<dbReference type="Pfam" id="PF03083">
    <property type="entry name" value="MtN3_slv"/>
    <property type="match status" value="2"/>
</dbReference>
<keyword evidence="11 12" id="KW-0472">Membrane</keyword>
<sequence length="223" mass="24749">MGGGFGDVILPYLSMTALASTVGFFLCGTQICYRIHQRGTTDGTSPAPFLMGFISCSFFIQYGFLKQDAIIYSTNAIGAFLQGVYLIYFWSKTRNTRTLNKILLIEICLISTLVLYCKYSGESRENLIFQIGNICIFSNILSVGAPLMDIGTVVSTKSSESLPFPLCFASFVVCLQWFGYGMIIEDMVIIVPNFIATIISILQLSLFLIYPAPSKKYEKLSQI</sequence>
<protein>
    <recommendedName>
        <fullName evidence="12">Sugar transporter SWEET</fullName>
    </recommendedName>
</protein>
<comment type="subcellular location">
    <subcellularLocation>
        <location evidence="1 12">Cell membrane</location>
        <topology evidence="1 12">Multi-pass membrane protein</topology>
    </subcellularLocation>
    <subcellularLocation>
        <location evidence="2">Golgi apparatus membrane</location>
        <topology evidence="2">Multi-pass membrane protein</topology>
    </subcellularLocation>
</comment>
<evidence type="ECO:0000256" key="11">
    <source>
        <dbReference type="ARBA" id="ARBA00023136"/>
    </source>
</evidence>
<feature type="transmembrane region" description="Helical" evidence="12">
    <location>
        <begin position="102"/>
        <end position="121"/>
    </location>
</feature>
<dbReference type="Gene3D" id="1.20.1280.290">
    <property type="match status" value="2"/>
</dbReference>
<dbReference type="GO" id="GO:0000139">
    <property type="term" value="C:Golgi membrane"/>
    <property type="evidence" value="ECO:0007669"/>
    <property type="project" value="UniProtKB-SubCell"/>
</dbReference>
<keyword evidence="5" id="KW-1003">Cell membrane</keyword>
<dbReference type="FunFam" id="1.20.1280.290:FF:000004">
    <property type="entry name" value="Sugar transporter SWEET"/>
    <property type="match status" value="1"/>
</dbReference>